<dbReference type="GO" id="GO:0032357">
    <property type="term" value="F:oxidized purine DNA binding"/>
    <property type="evidence" value="ECO:0007669"/>
    <property type="project" value="TreeGrafter"/>
</dbReference>
<gene>
    <name evidence="16" type="ORF">HMPREF1057_03419</name>
</gene>
<comment type="cofactor">
    <cofactor evidence="14">
        <name>[4Fe-4S] cluster</name>
        <dbReference type="ChEBI" id="CHEBI:49883"/>
    </cofactor>
    <text evidence="14">Binds 1 [4Fe-4S] cluster.</text>
</comment>
<evidence type="ECO:0000256" key="9">
    <source>
        <dbReference type="ARBA" id="ARBA00022801"/>
    </source>
</evidence>
<dbReference type="Proteomes" id="UP000007995">
    <property type="component" value="Unassembled WGS sequence"/>
</dbReference>
<evidence type="ECO:0000259" key="15">
    <source>
        <dbReference type="SMART" id="SM00478"/>
    </source>
</evidence>
<dbReference type="FunFam" id="1.10.340.30:FF:000010">
    <property type="entry name" value="Adenine DNA glycosylase"/>
    <property type="match status" value="1"/>
</dbReference>
<evidence type="ECO:0000256" key="10">
    <source>
        <dbReference type="ARBA" id="ARBA00023004"/>
    </source>
</evidence>
<dbReference type="Gene3D" id="1.10.340.30">
    <property type="entry name" value="Hypothetical protein, domain 2"/>
    <property type="match status" value="1"/>
</dbReference>
<evidence type="ECO:0000256" key="3">
    <source>
        <dbReference type="ARBA" id="ARBA00008343"/>
    </source>
</evidence>
<dbReference type="PANTHER" id="PTHR42944">
    <property type="entry name" value="ADENINE DNA GLYCOSYLASE"/>
    <property type="match status" value="1"/>
</dbReference>
<keyword evidence="13 14" id="KW-0326">Glycosidase</keyword>
<comment type="catalytic activity">
    <reaction evidence="1 14">
        <text>Hydrolyzes free adenine bases from 7,8-dihydro-8-oxoguanine:adenine mismatched double-stranded DNA, leaving an apurinic site.</text>
        <dbReference type="EC" id="3.2.2.31"/>
    </reaction>
</comment>
<comment type="caution">
    <text evidence="16">The sequence shown here is derived from an EMBL/GenBank/DDBJ whole genome shotgun (WGS) entry which is preliminary data.</text>
</comment>
<feature type="domain" description="HhH-GPD" evidence="15">
    <location>
        <begin position="59"/>
        <end position="206"/>
    </location>
</feature>
<dbReference type="InterPro" id="IPR015797">
    <property type="entry name" value="NUDIX_hydrolase-like_dom_sf"/>
</dbReference>
<dbReference type="Gene3D" id="3.90.79.10">
    <property type="entry name" value="Nucleoside Triphosphate Pyrophosphohydrolase"/>
    <property type="match status" value="1"/>
</dbReference>
<evidence type="ECO:0000256" key="11">
    <source>
        <dbReference type="ARBA" id="ARBA00023014"/>
    </source>
</evidence>
<dbReference type="SMART" id="SM00478">
    <property type="entry name" value="ENDO3c"/>
    <property type="match status" value="1"/>
</dbReference>
<evidence type="ECO:0000256" key="12">
    <source>
        <dbReference type="ARBA" id="ARBA00023204"/>
    </source>
</evidence>
<dbReference type="GO" id="GO:0034039">
    <property type="term" value="F:8-oxo-7,8-dihydroguanine DNA N-glycosylase activity"/>
    <property type="evidence" value="ECO:0007669"/>
    <property type="project" value="TreeGrafter"/>
</dbReference>
<keyword evidence="7" id="KW-0479">Metal-binding</keyword>
<evidence type="ECO:0000256" key="8">
    <source>
        <dbReference type="ARBA" id="ARBA00022763"/>
    </source>
</evidence>
<organism evidence="16 17">
    <name type="scientific">Bacteroides finegoldii CL09T03C10</name>
    <dbReference type="NCBI Taxonomy" id="997888"/>
    <lineage>
        <taxon>Bacteria</taxon>
        <taxon>Pseudomonadati</taxon>
        <taxon>Bacteroidota</taxon>
        <taxon>Bacteroidia</taxon>
        <taxon>Bacteroidales</taxon>
        <taxon>Bacteroidaceae</taxon>
        <taxon>Bacteroides</taxon>
    </lineage>
</organism>
<evidence type="ECO:0000256" key="2">
    <source>
        <dbReference type="ARBA" id="ARBA00002933"/>
    </source>
</evidence>
<dbReference type="GO" id="GO:0046872">
    <property type="term" value="F:metal ion binding"/>
    <property type="evidence" value="ECO:0007669"/>
    <property type="project" value="UniProtKB-UniRule"/>
</dbReference>
<dbReference type="GO" id="GO:0035485">
    <property type="term" value="F:adenine/guanine mispair binding"/>
    <property type="evidence" value="ECO:0007669"/>
    <property type="project" value="TreeGrafter"/>
</dbReference>
<proteinExistence type="inferred from homology"/>
<protein>
    <recommendedName>
        <fullName evidence="5 14">Adenine DNA glycosylase</fullName>
        <ecNumber evidence="4 14">3.2.2.31</ecNumber>
    </recommendedName>
</protein>
<dbReference type="GO" id="GO:0000701">
    <property type="term" value="F:purine-specific mismatch base pair DNA N-glycosylase activity"/>
    <property type="evidence" value="ECO:0007669"/>
    <property type="project" value="UniProtKB-EC"/>
</dbReference>
<dbReference type="SUPFAM" id="SSF48150">
    <property type="entry name" value="DNA-glycosylase"/>
    <property type="match status" value="1"/>
</dbReference>
<dbReference type="InterPro" id="IPR005760">
    <property type="entry name" value="A/G_AdeGlyc_MutY"/>
</dbReference>
<evidence type="ECO:0000313" key="16">
    <source>
        <dbReference type="EMBL" id="EKJ89878.1"/>
    </source>
</evidence>
<dbReference type="GO" id="GO:0051539">
    <property type="term" value="F:4 iron, 4 sulfur cluster binding"/>
    <property type="evidence" value="ECO:0007669"/>
    <property type="project" value="UniProtKB-UniRule"/>
</dbReference>
<dbReference type="NCBIfam" id="TIGR01084">
    <property type="entry name" value="mutY"/>
    <property type="match status" value="1"/>
</dbReference>
<dbReference type="SUPFAM" id="SSF55811">
    <property type="entry name" value="Nudix"/>
    <property type="match status" value="1"/>
</dbReference>
<reference evidence="16 17" key="1">
    <citation type="submission" date="2012-02" db="EMBL/GenBank/DDBJ databases">
        <title>The Genome Sequence of Bacteroides finegoldii CL09T03C10.</title>
        <authorList>
            <consortium name="The Broad Institute Genome Sequencing Platform"/>
            <person name="Earl A."/>
            <person name="Ward D."/>
            <person name="Feldgarden M."/>
            <person name="Gevers D."/>
            <person name="Zitomersky N.L."/>
            <person name="Coyne M.J."/>
            <person name="Comstock L.E."/>
            <person name="Young S.K."/>
            <person name="Zeng Q."/>
            <person name="Gargeya S."/>
            <person name="Fitzgerald M."/>
            <person name="Haas B."/>
            <person name="Abouelleil A."/>
            <person name="Alvarado L."/>
            <person name="Arachchi H.M."/>
            <person name="Berlin A."/>
            <person name="Chapman S.B."/>
            <person name="Gearin G."/>
            <person name="Goldberg J."/>
            <person name="Griggs A."/>
            <person name="Gujja S."/>
            <person name="Hansen M."/>
            <person name="Heiman D."/>
            <person name="Howarth C."/>
            <person name="Larimer J."/>
            <person name="Lui A."/>
            <person name="MacDonald P.J.P."/>
            <person name="McCowen C."/>
            <person name="Montmayeur A."/>
            <person name="Murphy C."/>
            <person name="Neiman D."/>
            <person name="Pearson M."/>
            <person name="Priest M."/>
            <person name="Roberts A."/>
            <person name="Saif S."/>
            <person name="Shea T."/>
            <person name="Sisk P."/>
            <person name="Stolte C."/>
            <person name="Sykes S."/>
            <person name="Wortman J."/>
            <person name="Nusbaum C."/>
            <person name="Birren B."/>
        </authorList>
    </citation>
    <scope>NUCLEOTIDE SEQUENCE [LARGE SCALE GENOMIC DNA]</scope>
    <source>
        <strain evidence="16 17">CL09T03C10</strain>
    </source>
</reference>
<dbReference type="EC" id="3.2.2.31" evidence="4 14"/>
<evidence type="ECO:0000313" key="17">
    <source>
        <dbReference type="Proteomes" id="UP000007995"/>
    </source>
</evidence>
<dbReference type="InterPro" id="IPR044298">
    <property type="entry name" value="MIG/MutY"/>
</dbReference>
<comment type="function">
    <text evidence="2">Adenine glycosylase active on G-A mispairs. MutY also corrects error-prone DNA synthesis past GO lesions which are due to the oxidatively damaged form of guanine: 7,8-dihydro-8-oxoguanine (8-oxo-dGTP).</text>
</comment>
<keyword evidence="6" id="KW-0004">4Fe-4S</keyword>
<dbReference type="GO" id="GO:0006284">
    <property type="term" value="P:base-excision repair"/>
    <property type="evidence" value="ECO:0007669"/>
    <property type="project" value="UniProtKB-UniRule"/>
</dbReference>
<evidence type="ECO:0000256" key="6">
    <source>
        <dbReference type="ARBA" id="ARBA00022485"/>
    </source>
</evidence>
<comment type="similarity">
    <text evidence="3 14">Belongs to the Nth/MutY family.</text>
</comment>
<sequence>MHRGFLEPKELLLSEKDILMCQYANMFTETIIEWYKENKRDLPWRDSSDPYLIWISEIILQQTRVAQGYDYFLRFIGRFPDVSTLADAEEDEVMKYWQGLGYYSRARNLHAAAKSMNGVFPKTYPEVLALKGVGEYTAAAICSFAYNMPYAVVDGNVYRVLSRYFGIETPIDSTAGKKLFTELANEMLDKKQPVLYNQGIMDFGAIQCTPQSPDCLFCPLSVGCSALSKGLVTVLPVKQHKTKTTNRYFNYIYVRAGAHTFINKRTDNDIWKNLFELPLIETSSSLPEEEFLALPEFQTLFAPEEQPVVRSVCREVKHVLSHRVIYANFYEVILPEGTASFGKFQKIKTEELERYAVSRLVHAFIEKYIGLK</sequence>
<dbReference type="Pfam" id="PF00730">
    <property type="entry name" value="HhH-GPD"/>
    <property type="match status" value="1"/>
</dbReference>
<name>K5DAA7_9BACE</name>
<evidence type="ECO:0000256" key="13">
    <source>
        <dbReference type="ARBA" id="ARBA00023295"/>
    </source>
</evidence>
<dbReference type="InterPro" id="IPR003265">
    <property type="entry name" value="HhH-GPD_domain"/>
</dbReference>
<dbReference type="InterPro" id="IPR000445">
    <property type="entry name" value="HhH_motif"/>
</dbReference>
<dbReference type="Pfam" id="PF00633">
    <property type="entry name" value="HHH"/>
    <property type="match status" value="1"/>
</dbReference>
<dbReference type="CDD" id="cd03431">
    <property type="entry name" value="NUDIX_DNA_Glycosylase_C-MutY"/>
    <property type="match status" value="1"/>
</dbReference>
<dbReference type="HOGENOM" id="CLU_012862_0_3_10"/>
<dbReference type="Pfam" id="PF14815">
    <property type="entry name" value="NUDIX_4"/>
    <property type="match status" value="1"/>
</dbReference>
<keyword evidence="8 14" id="KW-0227">DNA damage</keyword>
<dbReference type="GO" id="GO:0006298">
    <property type="term" value="P:mismatch repair"/>
    <property type="evidence" value="ECO:0007669"/>
    <property type="project" value="TreeGrafter"/>
</dbReference>
<dbReference type="InterPro" id="IPR023170">
    <property type="entry name" value="HhH_base_excis_C"/>
</dbReference>
<dbReference type="AlphaFoldDB" id="K5DAA7"/>
<dbReference type="CDD" id="cd00056">
    <property type="entry name" value="ENDO3c"/>
    <property type="match status" value="1"/>
</dbReference>
<evidence type="ECO:0000256" key="1">
    <source>
        <dbReference type="ARBA" id="ARBA00000843"/>
    </source>
</evidence>
<evidence type="ECO:0000256" key="7">
    <source>
        <dbReference type="ARBA" id="ARBA00022723"/>
    </source>
</evidence>
<dbReference type="PANTHER" id="PTHR42944:SF1">
    <property type="entry name" value="ADENINE DNA GLYCOSYLASE"/>
    <property type="match status" value="1"/>
</dbReference>
<evidence type="ECO:0000256" key="4">
    <source>
        <dbReference type="ARBA" id="ARBA00012045"/>
    </source>
</evidence>
<keyword evidence="12" id="KW-0234">DNA repair</keyword>
<accession>K5DAA7</accession>
<keyword evidence="11" id="KW-0411">Iron-sulfur</keyword>
<evidence type="ECO:0000256" key="14">
    <source>
        <dbReference type="RuleBase" id="RU365096"/>
    </source>
</evidence>
<dbReference type="InterPro" id="IPR011257">
    <property type="entry name" value="DNA_glycosylase"/>
</dbReference>
<dbReference type="EMBL" id="AGXW01000012">
    <property type="protein sequence ID" value="EKJ89878.1"/>
    <property type="molecule type" value="Genomic_DNA"/>
</dbReference>
<evidence type="ECO:0000256" key="5">
    <source>
        <dbReference type="ARBA" id="ARBA00022023"/>
    </source>
</evidence>
<keyword evidence="10 14" id="KW-0408">Iron</keyword>
<keyword evidence="9" id="KW-0378">Hydrolase</keyword>
<dbReference type="Gene3D" id="1.10.1670.10">
    <property type="entry name" value="Helix-hairpin-Helix base-excision DNA repair enzymes (C-terminal)"/>
    <property type="match status" value="1"/>
</dbReference>
<dbReference type="InterPro" id="IPR029119">
    <property type="entry name" value="MutY_C"/>
</dbReference>